<evidence type="ECO:0000259" key="4">
    <source>
        <dbReference type="PROSITE" id="PS50949"/>
    </source>
</evidence>
<feature type="domain" description="HTH gntR-type" evidence="4">
    <location>
        <begin position="7"/>
        <end position="75"/>
    </location>
</feature>
<dbReference type="InterPro" id="IPR036388">
    <property type="entry name" value="WH-like_DNA-bd_sf"/>
</dbReference>
<keyword evidence="1" id="KW-0805">Transcription regulation</keyword>
<reference evidence="7" key="2">
    <citation type="submission" date="2017-04" db="EMBL/GenBank/DDBJ databases">
        <title>Finegoldia magna isolated from orthopedic joint implant-associated infections.</title>
        <authorList>
            <person name="Bjorklund S."/>
            <person name="Bruggemann H."/>
            <person name="Jensen A."/>
            <person name="Hellmark B."/>
            <person name="Soderquist B."/>
        </authorList>
    </citation>
    <scope>NUCLEOTIDE SEQUENCE [LARGE SCALE GENOMIC DNA]</scope>
    <source>
        <strain evidence="7">12T273</strain>
    </source>
</reference>
<evidence type="ECO:0000256" key="1">
    <source>
        <dbReference type="ARBA" id="ARBA00023015"/>
    </source>
</evidence>
<reference evidence="5" key="3">
    <citation type="submission" date="2021-02" db="EMBL/GenBank/DDBJ databases">
        <title>Infant gut strain persistence is associated with maternal origin, phylogeny, and functional potential including surface adhesion and iron acquisition.</title>
        <authorList>
            <person name="Lou Y.C."/>
        </authorList>
    </citation>
    <scope>NUCLEOTIDE SEQUENCE</scope>
    <source>
        <strain evidence="5">L3_058_000G1_dasL3_058_000G1_concoct_72</strain>
    </source>
</reference>
<name>A0A233UY91_FINMA</name>
<protein>
    <submittedName>
        <fullName evidence="6">GntR family transcriptional regulator</fullName>
    </submittedName>
</protein>
<dbReference type="SUPFAM" id="SSF46785">
    <property type="entry name" value="Winged helix' DNA-binding domain"/>
    <property type="match status" value="1"/>
</dbReference>
<dbReference type="GO" id="GO:0003700">
    <property type="term" value="F:DNA-binding transcription factor activity"/>
    <property type="evidence" value="ECO:0007669"/>
    <property type="project" value="InterPro"/>
</dbReference>
<dbReference type="RefSeq" id="WP_094209000.1">
    <property type="nucleotide sequence ID" value="NZ_AP031486.1"/>
</dbReference>
<reference evidence="6" key="1">
    <citation type="journal article" date="2017" name="J. Clin. Microbiol.">
        <title>Finegoldia magna Isolated from Orthopedic Joint Implant-Associated Infections.</title>
        <authorList>
            <person name="Soderquist B."/>
            <person name="Bjorklund S."/>
            <person name="Hellmark B."/>
            <person name="Jensen A."/>
            <person name="Bruggemann H."/>
        </authorList>
    </citation>
    <scope>NUCLEOTIDE SEQUENCE</scope>
    <source>
        <strain evidence="6">12T273</strain>
    </source>
</reference>
<keyword evidence="2" id="KW-0238">DNA-binding</keyword>
<dbReference type="EMBL" id="NDYE01000017">
    <property type="protein sequence ID" value="OXZ31375.1"/>
    <property type="molecule type" value="Genomic_DNA"/>
</dbReference>
<dbReference type="AlphaFoldDB" id="A0A233UY91"/>
<dbReference type="PANTHER" id="PTHR38445">
    <property type="entry name" value="HTH-TYPE TRANSCRIPTIONAL REPRESSOR YTRA"/>
    <property type="match status" value="1"/>
</dbReference>
<gene>
    <name evidence="6" type="ORF">B9N55_08535</name>
    <name evidence="5" type="ORF">KIA07_07435</name>
</gene>
<evidence type="ECO:0000256" key="3">
    <source>
        <dbReference type="ARBA" id="ARBA00023163"/>
    </source>
</evidence>
<sequence>MQFDDNKPIYIQIVDYFKYKIIRQELKSSDKIPSVRETAKELNVNPNTVQRAYAELESCGITMSKRGLGSFVDVDDDKLKALKNDMAQQLIDDFLNEMYQMNMPKEKLIKLIDERWKK</sequence>
<comment type="caution">
    <text evidence="6">The sequence shown here is derived from an EMBL/GenBank/DDBJ whole genome shotgun (WGS) entry which is preliminary data.</text>
</comment>
<evidence type="ECO:0000313" key="7">
    <source>
        <dbReference type="Proteomes" id="UP000215546"/>
    </source>
</evidence>
<evidence type="ECO:0000313" key="5">
    <source>
        <dbReference type="EMBL" id="MBS5965478.1"/>
    </source>
</evidence>
<dbReference type="SMART" id="SM00345">
    <property type="entry name" value="HTH_GNTR"/>
    <property type="match status" value="1"/>
</dbReference>
<dbReference type="CDD" id="cd07377">
    <property type="entry name" value="WHTH_GntR"/>
    <property type="match status" value="1"/>
</dbReference>
<keyword evidence="3" id="KW-0804">Transcription</keyword>
<proteinExistence type="predicted"/>
<accession>A0A233UY91</accession>
<dbReference type="InterPro" id="IPR000524">
    <property type="entry name" value="Tscrpt_reg_HTH_GntR"/>
</dbReference>
<dbReference type="EMBL" id="JAHAIK010000022">
    <property type="protein sequence ID" value="MBS5965478.1"/>
    <property type="molecule type" value="Genomic_DNA"/>
</dbReference>
<dbReference type="PANTHER" id="PTHR38445:SF6">
    <property type="entry name" value="GNTR-FAMILY TRANSCRIPTIONAL REGULATOR"/>
    <property type="match status" value="1"/>
</dbReference>
<dbReference type="Gene3D" id="1.10.10.10">
    <property type="entry name" value="Winged helix-like DNA-binding domain superfamily/Winged helix DNA-binding domain"/>
    <property type="match status" value="1"/>
</dbReference>
<evidence type="ECO:0000313" key="6">
    <source>
        <dbReference type="EMBL" id="OXZ31375.1"/>
    </source>
</evidence>
<evidence type="ECO:0000256" key="2">
    <source>
        <dbReference type="ARBA" id="ARBA00023125"/>
    </source>
</evidence>
<dbReference type="Proteomes" id="UP000730862">
    <property type="component" value="Unassembled WGS sequence"/>
</dbReference>
<dbReference type="Pfam" id="PF00392">
    <property type="entry name" value="GntR"/>
    <property type="match status" value="1"/>
</dbReference>
<dbReference type="PROSITE" id="PS50949">
    <property type="entry name" value="HTH_GNTR"/>
    <property type="match status" value="1"/>
</dbReference>
<dbReference type="GO" id="GO:0003677">
    <property type="term" value="F:DNA binding"/>
    <property type="evidence" value="ECO:0007669"/>
    <property type="project" value="UniProtKB-KW"/>
</dbReference>
<organism evidence="6 7">
    <name type="scientific">Finegoldia magna</name>
    <name type="common">Peptostreptococcus magnus</name>
    <dbReference type="NCBI Taxonomy" id="1260"/>
    <lineage>
        <taxon>Bacteria</taxon>
        <taxon>Bacillati</taxon>
        <taxon>Bacillota</taxon>
        <taxon>Tissierellia</taxon>
        <taxon>Tissierellales</taxon>
        <taxon>Peptoniphilaceae</taxon>
        <taxon>Finegoldia</taxon>
    </lineage>
</organism>
<dbReference type="Proteomes" id="UP000215546">
    <property type="component" value="Unassembled WGS sequence"/>
</dbReference>
<dbReference type="InterPro" id="IPR036390">
    <property type="entry name" value="WH_DNA-bd_sf"/>
</dbReference>